<reference evidence="2 4" key="1">
    <citation type="journal article" date="2015" name="Biotechnol. Bioeng.">
        <title>Genome sequence and phenotypic characterization of Caulobacter segnis.</title>
        <authorList>
            <person name="Patel S."/>
            <person name="Fletcher B."/>
            <person name="Scott D.C."/>
            <person name="Ely B."/>
        </authorList>
    </citation>
    <scope>NUCLEOTIDE SEQUENCE [LARGE SCALE GENOMIC DNA]</scope>
    <source>
        <strain evidence="2 4">PS02</strain>
    </source>
</reference>
<protein>
    <recommendedName>
        <fullName evidence="6">DUF4179 domain-containing protein</fullName>
    </recommendedName>
</protein>
<evidence type="ECO:0008006" key="6">
    <source>
        <dbReference type="Google" id="ProtNLM"/>
    </source>
</evidence>
<gene>
    <name evidence="3" type="ORF">CLCOS_04030</name>
    <name evidence="2" type="ORF">WX73_03218</name>
</gene>
<dbReference type="PATRIC" id="fig|1705578.3.peg.3282"/>
<dbReference type="AlphaFoldDB" id="A0A168N086"/>
<evidence type="ECO:0000313" key="3">
    <source>
        <dbReference type="EMBL" id="OBR97423.1"/>
    </source>
</evidence>
<keyword evidence="1" id="KW-0812">Transmembrane</keyword>
<reference evidence="3 5" key="2">
    <citation type="journal article" date="2016" name="Front. Microbiol.">
        <title>Industrial Acetogenic Biocatalysts: A Comparative Metabolic and Genomic Analysis.</title>
        <authorList>
            <person name="Bengelsdorf F."/>
            <person name="Poehlein A."/>
            <person name="Sonja S."/>
            <person name="Erz C."/>
            <person name="Hummel T."/>
            <person name="Hoffmeister S."/>
            <person name="Daniel R."/>
            <person name="Durre P."/>
        </authorList>
    </citation>
    <scope>NUCLEOTIDE SEQUENCE [LARGE SCALE GENOMIC DNA]</scope>
    <source>
        <strain evidence="3 5">PTA-10522</strain>
    </source>
</reference>
<evidence type="ECO:0000256" key="1">
    <source>
        <dbReference type="SAM" id="Phobius"/>
    </source>
</evidence>
<dbReference type="RefSeq" id="WP_063602531.1">
    <property type="nucleotide sequence ID" value="NZ_LITQ01000049.1"/>
</dbReference>
<proteinExistence type="predicted"/>
<evidence type="ECO:0000313" key="4">
    <source>
        <dbReference type="Proteomes" id="UP000077384"/>
    </source>
</evidence>
<comment type="caution">
    <text evidence="2">The sequence shown here is derived from an EMBL/GenBank/DDBJ whole genome shotgun (WGS) entry which is preliminary data.</text>
</comment>
<accession>A0A168N086</accession>
<organism evidence="2 4">
    <name type="scientific">Clostridium coskatii</name>
    <dbReference type="NCBI Taxonomy" id="1705578"/>
    <lineage>
        <taxon>Bacteria</taxon>
        <taxon>Bacillati</taxon>
        <taxon>Bacillota</taxon>
        <taxon>Clostridia</taxon>
        <taxon>Eubacteriales</taxon>
        <taxon>Clostridiaceae</taxon>
        <taxon>Clostridium</taxon>
    </lineage>
</organism>
<dbReference type="EMBL" id="LROR01000025">
    <property type="protein sequence ID" value="OBR97423.1"/>
    <property type="molecule type" value="Genomic_DNA"/>
</dbReference>
<sequence length="477" mass="53955">MNLNLNEDDVLKLLNDININENEFSSDDLNEFEKKKICKDIINKVKPRKSKSKRNFIAAAIILLITIPILISQRNVLANMIEKLTVISGIGEVKVSSDKPKILKSSIKQGNITLANMYIDNNKIIVTLTIEPEELKRSYYTITDNYGNSYELHRSNNLAMMPDNHIGSYRAEYNGNVKKANSYTLSIIANDKKFTKATFKIKSSDFKEAAESKVLYTATNGITTLNVTSLKRDGNILKVDYYFTDTLPDFKSKIIDKVNRGTFEESKKLGLNEPINTKLINNNSIQDSNIIISDEYNNAVYGHNNINYLDQGNESLFDLSKLTGKKLKLTVSNVVYHTDSINFNSINNDLNNFNDETSDFNLELDIPKSGKSILNKIVNYKGFKFKIISINRLSNDSIELIYNYINDSNSRLQTSNILFESVTDGDGQSNISQSNGNIKVFYQIKNGIGDKLKLNHLQYTFSSIGPFEIDLNPSLIK</sequence>
<keyword evidence="1" id="KW-1133">Transmembrane helix</keyword>
<name>A0A168N086_9CLOT</name>
<keyword evidence="5" id="KW-1185">Reference proteome</keyword>
<dbReference type="Proteomes" id="UP000077384">
    <property type="component" value="Unassembled WGS sequence"/>
</dbReference>
<evidence type="ECO:0000313" key="5">
    <source>
        <dbReference type="Proteomes" id="UP000093694"/>
    </source>
</evidence>
<dbReference type="EMBL" id="LITQ01000049">
    <property type="protein sequence ID" value="OAA85564.1"/>
    <property type="molecule type" value="Genomic_DNA"/>
</dbReference>
<dbReference type="Proteomes" id="UP000093694">
    <property type="component" value="Unassembled WGS sequence"/>
</dbReference>
<keyword evidence="1" id="KW-0472">Membrane</keyword>
<evidence type="ECO:0000313" key="2">
    <source>
        <dbReference type="EMBL" id="OAA85564.1"/>
    </source>
</evidence>
<feature type="transmembrane region" description="Helical" evidence="1">
    <location>
        <begin position="54"/>
        <end position="71"/>
    </location>
</feature>